<dbReference type="PANTHER" id="PTHR11487:SF0">
    <property type="entry name" value="S-ACYL FATTY ACID SYNTHASE THIOESTERASE, MEDIUM CHAIN"/>
    <property type="match status" value="1"/>
</dbReference>
<feature type="domain" description="Thioesterase" evidence="2">
    <location>
        <begin position="7"/>
        <end position="203"/>
    </location>
</feature>
<dbReference type="EMBL" id="BMML01000048">
    <property type="protein sequence ID" value="GGN45593.1"/>
    <property type="molecule type" value="Genomic_DNA"/>
</dbReference>
<dbReference type="InterPro" id="IPR012223">
    <property type="entry name" value="TEII"/>
</dbReference>
<dbReference type="RefSeq" id="WP_189269478.1">
    <property type="nucleotide sequence ID" value="NZ_BMML01000048.1"/>
</dbReference>
<dbReference type="InterPro" id="IPR001031">
    <property type="entry name" value="Thioesterase"/>
</dbReference>
<evidence type="ECO:0000313" key="4">
    <source>
        <dbReference type="Proteomes" id="UP000653411"/>
    </source>
</evidence>
<protein>
    <submittedName>
        <fullName evidence="3">Thioesterase</fullName>
    </submittedName>
</protein>
<evidence type="ECO:0000259" key="2">
    <source>
        <dbReference type="Pfam" id="PF00975"/>
    </source>
</evidence>
<dbReference type="Proteomes" id="UP000653411">
    <property type="component" value="Unassembled WGS sequence"/>
</dbReference>
<dbReference type="AlphaFoldDB" id="A0A917XP61"/>
<proteinExistence type="inferred from homology"/>
<dbReference type="SUPFAM" id="SSF53474">
    <property type="entry name" value="alpha/beta-Hydrolases"/>
    <property type="match status" value="1"/>
</dbReference>
<evidence type="ECO:0000256" key="1">
    <source>
        <dbReference type="ARBA" id="ARBA00007169"/>
    </source>
</evidence>
<evidence type="ECO:0000313" key="3">
    <source>
        <dbReference type="EMBL" id="GGN45593.1"/>
    </source>
</evidence>
<reference evidence="3" key="2">
    <citation type="submission" date="2020-09" db="EMBL/GenBank/DDBJ databases">
        <authorList>
            <person name="Sun Q."/>
            <person name="Zhou Y."/>
        </authorList>
    </citation>
    <scope>NUCLEOTIDE SEQUENCE</scope>
    <source>
        <strain evidence="3">CGMCC 4.7110</strain>
    </source>
</reference>
<dbReference type="Gene3D" id="3.40.50.1820">
    <property type="entry name" value="alpha/beta hydrolase"/>
    <property type="match status" value="1"/>
</dbReference>
<accession>A0A917XP61</accession>
<name>A0A917XP61_9ACTN</name>
<gene>
    <name evidence="3" type="ORF">GCM10011578_097700</name>
</gene>
<comment type="caution">
    <text evidence="3">The sequence shown here is derived from an EMBL/GenBank/DDBJ whole genome shotgun (WGS) entry which is preliminary data.</text>
</comment>
<dbReference type="GO" id="GO:0008610">
    <property type="term" value="P:lipid biosynthetic process"/>
    <property type="evidence" value="ECO:0007669"/>
    <property type="project" value="TreeGrafter"/>
</dbReference>
<dbReference type="InterPro" id="IPR029058">
    <property type="entry name" value="AB_hydrolase_fold"/>
</dbReference>
<keyword evidence="4" id="KW-1185">Reference proteome</keyword>
<comment type="similarity">
    <text evidence="1">Belongs to the thioesterase family.</text>
</comment>
<sequence>MGPRPAPDIEVVPVQLPGREHRVAEPASWSASELVARLTGPMLDHAGQDFALFGHSMGALLAFELSHTLARHGCTPRHLFVSGFDAPHELARSEHPPHALTDEELLADVSVLDGTPPEILESEEPLQLLLPVLRADSAITDTYVFTPRRPLSVPLSVINGQDEVLVSQSRLSGWTELSKGPVEFIRLVGDHFYVTSNRSELLAVVRRTLLPRA</sequence>
<reference evidence="3" key="1">
    <citation type="journal article" date="2014" name="Int. J. Syst. Evol. Microbiol.">
        <title>Complete genome sequence of Corynebacterium casei LMG S-19264T (=DSM 44701T), isolated from a smear-ripened cheese.</title>
        <authorList>
            <consortium name="US DOE Joint Genome Institute (JGI-PGF)"/>
            <person name="Walter F."/>
            <person name="Albersmeier A."/>
            <person name="Kalinowski J."/>
            <person name="Ruckert C."/>
        </authorList>
    </citation>
    <scope>NUCLEOTIDE SEQUENCE</scope>
    <source>
        <strain evidence="3">CGMCC 4.7110</strain>
    </source>
</reference>
<organism evidence="3 4">
    <name type="scientific">Streptomyces fuscichromogenes</name>
    <dbReference type="NCBI Taxonomy" id="1324013"/>
    <lineage>
        <taxon>Bacteria</taxon>
        <taxon>Bacillati</taxon>
        <taxon>Actinomycetota</taxon>
        <taxon>Actinomycetes</taxon>
        <taxon>Kitasatosporales</taxon>
        <taxon>Streptomycetaceae</taxon>
        <taxon>Streptomyces</taxon>
    </lineage>
</organism>
<dbReference type="PANTHER" id="PTHR11487">
    <property type="entry name" value="THIOESTERASE"/>
    <property type="match status" value="1"/>
</dbReference>
<dbReference type="Pfam" id="PF00975">
    <property type="entry name" value="Thioesterase"/>
    <property type="match status" value="1"/>
</dbReference>